<reference evidence="3" key="1">
    <citation type="submission" date="2021-12" db="EMBL/GenBank/DDBJ databases">
        <title>Curvularia clavata genome.</title>
        <authorList>
            <person name="Cao Y."/>
        </authorList>
    </citation>
    <scope>NUCLEOTIDE SEQUENCE</scope>
    <source>
        <strain evidence="3">Yc1106</strain>
    </source>
</reference>
<dbReference type="PANTHER" id="PTHR31642">
    <property type="entry name" value="TRICHOTHECENE 3-O-ACETYLTRANSFERASE"/>
    <property type="match status" value="1"/>
</dbReference>
<dbReference type="PANTHER" id="PTHR31642:SF310">
    <property type="entry name" value="FATTY ALCOHOL:CAFFEOYL-COA ACYLTRANSFERASE"/>
    <property type="match status" value="1"/>
</dbReference>
<evidence type="ECO:0000259" key="2">
    <source>
        <dbReference type="Pfam" id="PF22664"/>
    </source>
</evidence>
<dbReference type="GO" id="GO:0016747">
    <property type="term" value="F:acyltransferase activity, transferring groups other than amino-acyl groups"/>
    <property type="evidence" value="ECO:0007669"/>
    <property type="project" value="TreeGrafter"/>
</dbReference>
<dbReference type="VEuPathDB" id="FungiDB:yc1106_00241"/>
<dbReference type="Pfam" id="PF22664">
    <property type="entry name" value="TRI-like_N"/>
    <property type="match status" value="1"/>
</dbReference>
<dbReference type="Proteomes" id="UP001056012">
    <property type="component" value="Chromosome 1"/>
</dbReference>
<dbReference type="InterPro" id="IPR054710">
    <property type="entry name" value="Tri101-like_N"/>
</dbReference>
<evidence type="ECO:0000256" key="1">
    <source>
        <dbReference type="ARBA" id="ARBA00022679"/>
    </source>
</evidence>
<dbReference type="InterPro" id="IPR050317">
    <property type="entry name" value="Plant_Fungal_Acyltransferase"/>
</dbReference>
<dbReference type="InterPro" id="IPR023213">
    <property type="entry name" value="CAT-like_dom_sf"/>
</dbReference>
<name>A0A9Q9DN73_CURCL</name>
<proteinExistence type="predicted"/>
<accession>A0A9Q9DN73</accession>
<gene>
    <name evidence="3" type="ORF">yc1106_00241</name>
</gene>
<feature type="domain" description="Trichothecene 3-O-acetyltransferase-like N-terminal" evidence="2">
    <location>
        <begin position="22"/>
        <end position="190"/>
    </location>
</feature>
<evidence type="ECO:0000313" key="3">
    <source>
        <dbReference type="EMBL" id="USP72967.1"/>
    </source>
</evidence>
<sequence length="528" mass="59372">MSDNEKELELSFLDQQSHIRVYGRYYIVFSFPDIKHAYEATRSLHIGFKEVLRQFPYLAGTVRMPYIAKDDLQVLFPSPIDLETEASRIFTSSLRPAANDFDYAKLAKEHFSPGCLPAEIFCPDLIKHHPGLDDNDPFGEGRTSLTKGPLPVFAAHATFIPGDLVLSVWFYHAVIDGKGNTRIQEVWSTAVRSLRHYTQGTGTIEASLEVKAGDNATDPNLARGELTSLAHQVDVGNDITRPEKTFRYPLRESSYRVITKMFRFPAPVINGLREAVSNLQNKHISHFSALAAVIWANIIQARLPLLIASGSTKSTLAIVVDLRKHLRAPFSSPDYLGNLVFSEMPTWDLFEQANSIIGRVVKDEEDVPDYLREYFKSSEPRAVVREARLKLVVPTLTYFAAEIHDAVHSIDEKRIGKQLGQVLANPFHTNHSILTFCNGPDLYITSWQHMGADREWCIPGTGDTQPSAIRRAAWASEGGIVVLPRKADKEGNMSAPYEVMISLAEKDMDAFENSLEEGRWLKDRCWNV</sequence>
<keyword evidence="1" id="KW-0808">Transferase</keyword>
<dbReference type="EMBL" id="CP089274">
    <property type="protein sequence ID" value="USP72967.1"/>
    <property type="molecule type" value="Genomic_DNA"/>
</dbReference>
<protein>
    <recommendedName>
        <fullName evidence="2">Trichothecene 3-O-acetyltransferase-like N-terminal domain-containing protein</fullName>
    </recommendedName>
</protein>
<dbReference type="AlphaFoldDB" id="A0A9Q9DN73"/>
<dbReference type="OrthoDB" id="1862401at2759"/>
<evidence type="ECO:0000313" key="4">
    <source>
        <dbReference type="Proteomes" id="UP001056012"/>
    </source>
</evidence>
<dbReference type="Gene3D" id="3.30.559.10">
    <property type="entry name" value="Chloramphenicol acetyltransferase-like domain"/>
    <property type="match status" value="2"/>
</dbReference>
<organism evidence="3 4">
    <name type="scientific">Curvularia clavata</name>
    <dbReference type="NCBI Taxonomy" id="95742"/>
    <lineage>
        <taxon>Eukaryota</taxon>
        <taxon>Fungi</taxon>
        <taxon>Dikarya</taxon>
        <taxon>Ascomycota</taxon>
        <taxon>Pezizomycotina</taxon>
        <taxon>Dothideomycetes</taxon>
        <taxon>Pleosporomycetidae</taxon>
        <taxon>Pleosporales</taxon>
        <taxon>Pleosporineae</taxon>
        <taxon>Pleosporaceae</taxon>
        <taxon>Curvularia</taxon>
    </lineage>
</organism>
<keyword evidence="4" id="KW-1185">Reference proteome</keyword>
<dbReference type="GO" id="GO:0044550">
    <property type="term" value="P:secondary metabolite biosynthetic process"/>
    <property type="evidence" value="ECO:0007669"/>
    <property type="project" value="TreeGrafter"/>
</dbReference>